<feature type="region of interest" description="Disordered" evidence="7">
    <location>
        <begin position="187"/>
        <end position="210"/>
    </location>
</feature>
<dbReference type="Pfam" id="PF10516">
    <property type="entry name" value="SHNi-TPR"/>
    <property type="match status" value="1"/>
</dbReference>
<dbReference type="SUPFAM" id="SSF48452">
    <property type="entry name" value="TPR-like"/>
    <property type="match status" value="1"/>
</dbReference>
<feature type="region of interest" description="Disordered" evidence="7">
    <location>
        <begin position="1"/>
        <end position="90"/>
    </location>
</feature>
<evidence type="ECO:0000256" key="3">
    <source>
        <dbReference type="ARBA" id="ARBA00022737"/>
    </source>
</evidence>
<sequence length="489" mass="52509">MAEPDSSAADLQETLTNKEEEEEGKDVPELEKQEDEEEDRSLQKCENPSDIETGASTLPEEEEEEEDPAKTLADADELMEKGSKATKEGDYAEAVDCFSRAVEIRVAHYGELAPACATAYYNYGRALLYKAQEEADPLVNVPKKEMGSPGHSAQSATDGSVKIRENGECSSAAAVDDAKQDKGATYNIQENHNEESEDDDEDLPEADEEDSDLDLAWKMLDVARAIVEKQPGDTLEKVDILETLAEVSLEREDIETSLSDYLKALSILQNLVEPDSRRIAELNFRICLALEVGSKVEDAVPYCQKAISVCKARLQRLKAEVNNSTGSATTVDASSINGYNQNDNQLSDGVQLDSSISKKVEEIETLSGLSSELEKKLEDLQQVIQNPKSVLSEILKMVGSKSMGGGVGTSSSEGKVGSSDGWSSSRMGVIGVDSDSPTVSTATGGNVTHLGIVGRGVKRAIVTPTGAEPSPKKLSSDSSAGKEDSISQV</sequence>
<feature type="region of interest" description="Disordered" evidence="7">
    <location>
        <begin position="402"/>
        <end position="423"/>
    </location>
</feature>
<dbReference type="InterPro" id="IPR019734">
    <property type="entry name" value="TPR_rpt"/>
</dbReference>
<evidence type="ECO:0000256" key="6">
    <source>
        <dbReference type="PROSITE-ProRule" id="PRU00339"/>
    </source>
</evidence>
<proteinExistence type="inferred from homology"/>
<reference evidence="9 10" key="1">
    <citation type="journal article" date="2019" name="Nat. Plants">
        <title>Stout camphor tree genome fills gaps in understanding of flowering plant genome evolution.</title>
        <authorList>
            <person name="Chaw S.M."/>
            <person name="Liu Y.C."/>
            <person name="Wu Y.W."/>
            <person name="Wang H.Y."/>
            <person name="Lin C.I."/>
            <person name="Wu C.S."/>
            <person name="Ke H.M."/>
            <person name="Chang L.Y."/>
            <person name="Hsu C.Y."/>
            <person name="Yang H.T."/>
            <person name="Sudianto E."/>
            <person name="Hsu M.H."/>
            <person name="Wu K.P."/>
            <person name="Wang L.N."/>
            <person name="Leebens-Mack J.H."/>
            <person name="Tsai I.J."/>
        </authorList>
    </citation>
    <scope>NUCLEOTIDE SEQUENCE [LARGE SCALE GENOMIC DNA]</scope>
    <source>
        <strain evidence="10">cv. Chaw 1501</strain>
        <tissue evidence="9">Young leaves</tissue>
    </source>
</reference>
<accession>A0A3S3NS98</accession>
<dbReference type="GO" id="GO:0006335">
    <property type="term" value="P:DNA replication-dependent chromatin assembly"/>
    <property type="evidence" value="ECO:0007669"/>
    <property type="project" value="TreeGrafter"/>
</dbReference>
<dbReference type="PANTHER" id="PTHR15081">
    <property type="entry name" value="NUCLEAR AUTOANTIGENIC SPERM PROTEIN NASP -RELATED"/>
    <property type="match status" value="1"/>
</dbReference>
<evidence type="ECO:0000256" key="2">
    <source>
        <dbReference type="ARBA" id="ARBA00008402"/>
    </source>
</evidence>
<keyword evidence="4 6" id="KW-0802">TPR repeat</keyword>
<evidence type="ECO:0000259" key="8">
    <source>
        <dbReference type="Pfam" id="PF10516"/>
    </source>
</evidence>
<evidence type="ECO:0000256" key="1">
    <source>
        <dbReference type="ARBA" id="ARBA00004123"/>
    </source>
</evidence>
<organism evidence="9 10">
    <name type="scientific">Cinnamomum micranthum f. kanehirae</name>
    <dbReference type="NCBI Taxonomy" id="337451"/>
    <lineage>
        <taxon>Eukaryota</taxon>
        <taxon>Viridiplantae</taxon>
        <taxon>Streptophyta</taxon>
        <taxon>Embryophyta</taxon>
        <taxon>Tracheophyta</taxon>
        <taxon>Spermatophyta</taxon>
        <taxon>Magnoliopsida</taxon>
        <taxon>Magnoliidae</taxon>
        <taxon>Laurales</taxon>
        <taxon>Lauraceae</taxon>
        <taxon>Cinnamomum</taxon>
    </lineage>
</organism>
<keyword evidence="3" id="KW-0677">Repeat</keyword>
<evidence type="ECO:0000256" key="4">
    <source>
        <dbReference type="ARBA" id="ARBA00022803"/>
    </source>
</evidence>
<keyword evidence="10" id="KW-1185">Reference proteome</keyword>
<dbReference type="EMBL" id="QPKB01000001">
    <property type="protein sequence ID" value="RWR74221.1"/>
    <property type="molecule type" value="Genomic_DNA"/>
</dbReference>
<comment type="subcellular location">
    <subcellularLocation>
        <location evidence="1">Nucleus</location>
    </subcellularLocation>
</comment>
<comment type="similarity">
    <text evidence="2">Belongs to the NASP family.</text>
</comment>
<evidence type="ECO:0000256" key="5">
    <source>
        <dbReference type="ARBA" id="ARBA00023242"/>
    </source>
</evidence>
<protein>
    <submittedName>
        <fullName evidence="9">Nuclear autoantigenic sperm protein</fullName>
    </submittedName>
</protein>
<keyword evidence="5" id="KW-0539">Nucleus</keyword>
<gene>
    <name evidence="9" type="ORF">CKAN_00254100</name>
</gene>
<dbReference type="AlphaFoldDB" id="A0A3S3NS98"/>
<name>A0A3S3NS98_9MAGN</name>
<dbReference type="STRING" id="337451.A0A3S3NS98"/>
<dbReference type="InterPro" id="IPR011990">
    <property type="entry name" value="TPR-like_helical_dom_sf"/>
</dbReference>
<dbReference type="InterPro" id="IPR051730">
    <property type="entry name" value="NASP-like"/>
</dbReference>
<feature type="compositionally biased region" description="Low complexity" evidence="7">
    <location>
        <begin position="409"/>
        <end position="419"/>
    </location>
</feature>
<evidence type="ECO:0000256" key="7">
    <source>
        <dbReference type="SAM" id="MobiDB-lite"/>
    </source>
</evidence>
<evidence type="ECO:0000313" key="10">
    <source>
        <dbReference type="Proteomes" id="UP000283530"/>
    </source>
</evidence>
<dbReference type="GO" id="GO:0005654">
    <property type="term" value="C:nucleoplasm"/>
    <property type="evidence" value="ECO:0007669"/>
    <property type="project" value="TreeGrafter"/>
</dbReference>
<dbReference type="GO" id="GO:0042393">
    <property type="term" value="F:histone binding"/>
    <property type="evidence" value="ECO:0007669"/>
    <property type="project" value="TreeGrafter"/>
</dbReference>
<comment type="caution">
    <text evidence="9">The sequence shown here is derived from an EMBL/GenBank/DDBJ whole genome shotgun (WGS) entry which is preliminary data.</text>
</comment>
<dbReference type="GO" id="GO:0034080">
    <property type="term" value="P:CENP-A containing chromatin assembly"/>
    <property type="evidence" value="ECO:0007669"/>
    <property type="project" value="TreeGrafter"/>
</dbReference>
<feature type="compositionally biased region" description="Acidic residues" evidence="7">
    <location>
        <begin position="195"/>
        <end position="210"/>
    </location>
</feature>
<dbReference type="Gene3D" id="1.25.40.10">
    <property type="entry name" value="Tetratricopeptide repeat domain"/>
    <property type="match status" value="1"/>
</dbReference>
<dbReference type="InterPro" id="IPR019544">
    <property type="entry name" value="Tetratricopeptide_SHNi-TPR_dom"/>
</dbReference>
<dbReference type="OrthoDB" id="5587616at2759"/>
<feature type="repeat" description="TPR" evidence="6">
    <location>
        <begin position="75"/>
        <end position="108"/>
    </location>
</feature>
<feature type="region of interest" description="Disordered" evidence="7">
    <location>
        <begin position="461"/>
        <end position="489"/>
    </location>
</feature>
<dbReference type="PROSITE" id="PS50005">
    <property type="entry name" value="TPR"/>
    <property type="match status" value="1"/>
</dbReference>
<feature type="region of interest" description="Disordered" evidence="7">
    <location>
        <begin position="142"/>
        <end position="161"/>
    </location>
</feature>
<feature type="compositionally biased region" description="Basic and acidic residues" evidence="7">
    <location>
        <begin position="470"/>
        <end position="489"/>
    </location>
</feature>
<dbReference type="SMART" id="SM00028">
    <property type="entry name" value="TPR"/>
    <property type="match status" value="3"/>
</dbReference>
<feature type="compositionally biased region" description="Basic and acidic residues" evidence="7">
    <location>
        <begin position="78"/>
        <end position="90"/>
    </location>
</feature>
<evidence type="ECO:0000313" key="9">
    <source>
        <dbReference type="EMBL" id="RWR74221.1"/>
    </source>
</evidence>
<feature type="domain" description="Tetratricopeptide SHNi-TPR" evidence="8">
    <location>
        <begin position="239"/>
        <end position="275"/>
    </location>
</feature>
<dbReference type="PANTHER" id="PTHR15081:SF1">
    <property type="entry name" value="NUCLEAR AUTOANTIGENIC SPERM PROTEIN"/>
    <property type="match status" value="1"/>
</dbReference>
<dbReference type="Proteomes" id="UP000283530">
    <property type="component" value="Unassembled WGS sequence"/>
</dbReference>